<keyword evidence="4" id="KW-1185">Reference proteome</keyword>
<feature type="transmembrane region" description="Helical" evidence="2">
    <location>
        <begin position="188"/>
        <end position="205"/>
    </location>
</feature>
<evidence type="ECO:0000256" key="2">
    <source>
        <dbReference type="SAM" id="Phobius"/>
    </source>
</evidence>
<proteinExistence type="predicted"/>
<dbReference type="PANTHER" id="PTHR35041">
    <property type="entry name" value="MEDIATOR OF RNA POLYMERASE II TRANSCRIPTION SUBUNIT 1"/>
    <property type="match status" value="1"/>
</dbReference>
<evidence type="ECO:0000256" key="1">
    <source>
        <dbReference type="SAM" id="MobiDB-lite"/>
    </source>
</evidence>
<dbReference type="EMBL" id="JAULSU010000004">
    <property type="protein sequence ID" value="KAK0620097.1"/>
    <property type="molecule type" value="Genomic_DNA"/>
</dbReference>
<evidence type="ECO:0000313" key="3">
    <source>
        <dbReference type="EMBL" id="KAK0620097.1"/>
    </source>
</evidence>
<keyword evidence="2" id="KW-1133">Transmembrane helix</keyword>
<organism evidence="3 4">
    <name type="scientific">Immersiella caudata</name>
    <dbReference type="NCBI Taxonomy" id="314043"/>
    <lineage>
        <taxon>Eukaryota</taxon>
        <taxon>Fungi</taxon>
        <taxon>Dikarya</taxon>
        <taxon>Ascomycota</taxon>
        <taxon>Pezizomycotina</taxon>
        <taxon>Sordariomycetes</taxon>
        <taxon>Sordariomycetidae</taxon>
        <taxon>Sordariales</taxon>
        <taxon>Lasiosphaeriaceae</taxon>
        <taxon>Immersiella</taxon>
    </lineage>
</organism>
<comment type="caution">
    <text evidence="3">The sequence shown here is derived from an EMBL/GenBank/DDBJ whole genome shotgun (WGS) entry which is preliminary data.</text>
</comment>
<feature type="transmembrane region" description="Helical" evidence="2">
    <location>
        <begin position="130"/>
        <end position="147"/>
    </location>
</feature>
<name>A0AA39WRF3_9PEZI</name>
<feature type="region of interest" description="Disordered" evidence="1">
    <location>
        <begin position="1"/>
        <end position="65"/>
    </location>
</feature>
<keyword evidence="2" id="KW-0812">Transmembrane</keyword>
<keyword evidence="2" id="KW-0472">Membrane</keyword>
<feature type="transmembrane region" description="Helical" evidence="2">
    <location>
        <begin position="571"/>
        <end position="594"/>
    </location>
</feature>
<dbReference type="AlphaFoldDB" id="A0AA39WRF3"/>
<dbReference type="PANTHER" id="PTHR35041:SF3">
    <property type="entry name" value="FORMYLMETHIONINE DEFORMYLASE-LIKE PROTEIN"/>
    <property type="match status" value="1"/>
</dbReference>
<evidence type="ECO:0000313" key="4">
    <source>
        <dbReference type="Proteomes" id="UP001175000"/>
    </source>
</evidence>
<feature type="transmembrane region" description="Helical" evidence="2">
    <location>
        <begin position="87"/>
        <end position="110"/>
    </location>
</feature>
<reference evidence="3" key="1">
    <citation type="submission" date="2023-06" db="EMBL/GenBank/DDBJ databases">
        <title>Genome-scale phylogeny and comparative genomics of the fungal order Sordariales.</title>
        <authorList>
            <consortium name="Lawrence Berkeley National Laboratory"/>
            <person name="Hensen N."/>
            <person name="Bonometti L."/>
            <person name="Westerberg I."/>
            <person name="Brannstrom I.O."/>
            <person name="Guillou S."/>
            <person name="Cros-Aarteil S."/>
            <person name="Calhoun S."/>
            <person name="Haridas S."/>
            <person name="Kuo A."/>
            <person name="Mondo S."/>
            <person name="Pangilinan J."/>
            <person name="Riley R."/>
            <person name="Labutti K."/>
            <person name="Andreopoulos B."/>
            <person name="Lipzen A."/>
            <person name="Chen C."/>
            <person name="Yanf M."/>
            <person name="Daum C."/>
            <person name="Ng V."/>
            <person name="Clum A."/>
            <person name="Steindorff A."/>
            <person name="Ohm R."/>
            <person name="Martin F."/>
            <person name="Silar P."/>
            <person name="Natvig D."/>
            <person name="Lalanne C."/>
            <person name="Gautier V."/>
            <person name="Ament-Velasquez S.L."/>
            <person name="Kruys A."/>
            <person name="Hutchinson M.I."/>
            <person name="Powell A.J."/>
            <person name="Barry K."/>
            <person name="Miller A.N."/>
            <person name="Grigoriev I.V."/>
            <person name="Debuchy R."/>
            <person name="Gladieux P."/>
            <person name="Thoren M.H."/>
            <person name="Johannesson H."/>
        </authorList>
    </citation>
    <scope>NUCLEOTIDE SEQUENCE</scope>
    <source>
        <strain evidence="3">CBS 606.72</strain>
    </source>
</reference>
<accession>A0AA39WRF3</accession>
<protein>
    <submittedName>
        <fullName evidence="3">Uncharacterized protein</fullName>
    </submittedName>
</protein>
<dbReference type="Proteomes" id="UP001175000">
    <property type="component" value="Unassembled WGS sequence"/>
</dbReference>
<sequence length="630" mass="70368">MESASPSSVPEGPVSQPTPRLSPRPVAPSSPDIAPHGTSNDLLQPIPSARASQSSRDRSGHRSSLSVNTITTRRFLPRPLHRWESPLLIIGFFVLGLVCSISHCVFYASLDGTIVPDGGQQENNLRVGTAMAFLAQITFTASVWQTYDQQIWRHLDKPLSMVTLNDIFGAQSSLLSYLNVDFLKRFPLGYFMGLFAWSLILPPFFTPGTLSVYESTNEVVSTRLVPYPGIAHSTNGHFFSFSPSYEGDRFNFRDVQTRVFSGPRSILALLTTATASQAGILSLPRPANHSSYTISFFGPSVQCTEANATTKGWIDQAVAAEMERSVTETTRQVETAYHAYVPAAAPDHNAAGQADVRFQSPANATNELWMRFERYKNSTDRICDRDKHHYVCSLWNSTYQLTLNWENNFQNVSGSSTPLHMVAYPPVDPANTTTEMTQHAYSAFFWALADQLVGSFGRYAERLPNGSERYFPLIRSPIQHNSLLGSSDLNVFFDYNEENDACERPYESLSAQRQQDIDRSRGRKLPELVEELAFNSTISLIHNDLLTNKTERPVTEWQDVNRYGYNPYGLWIPYALASLFTFLTVIIGTIAFFSDGAEPKPGHKFQDIVGAVERREILILADLQPRAEGT</sequence>
<gene>
    <name evidence="3" type="ORF">B0T14DRAFT_432400</name>
</gene>